<keyword evidence="2" id="KW-1185">Reference proteome</keyword>
<gene>
    <name evidence="1" type="ORF">ALC60_05942</name>
</gene>
<reference evidence="1 2" key="1">
    <citation type="submission" date="2015-09" db="EMBL/GenBank/DDBJ databases">
        <title>Trachymyrmex zeteki WGS genome.</title>
        <authorList>
            <person name="Nygaard S."/>
            <person name="Hu H."/>
            <person name="Boomsma J."/>
            <person name="Zhang G."/>
        </authorList>
    </citation>
    <scope>NUCLEOTIDE SEQUENCE [LARGE SCALE GENOMIC DNA]</scope>
    <source>
        <strain evidence="1">Tzet28-1</strain>
        <tissue evidence="1">Whole body</tissue>
    </source>
</reference>
<accession>A0A151X4K4</accession>
<organism evidence="1 2">
    <name type="scientific">Mycetomoellerius zeteki</name>
    <dbReference type="NCBI Taxonomy" id="64791"/>
    <lineage>
        <taxon>Eukaryota</taxon>
        <taxon>Metazoa</taxon>
        <taxon>Ecdysozoa</taxon>
        <taxon>Arthropoda</taxon>
        <taxon>Hexapoda</taxon>
        <taxon>Insecta</taxon>
        <taxon>Pterygota</taxon>
        <taxon>Neoptera</taxon>
        <taxon>Endopterygota</taxon>
        <taxon>Hymenoptera</taxon>
        <taxon>Apocrita</taxon>
        <taxon>Aculeata</taxon>
        <taxon>Formicoidea</taxon>
        <taxon>Formicidae</taxon>
        <taxon>Myrmicinae</taxon>
        <taxon>Mycetomoellerius</taxon>
    </lineage>
</organism>
<sequence>IALAETRNVTYIDCRLLMTLTKIIRYLSDNYCHVDRLDRDKCYVFTDMLVKLHKELYDHFQLSGIVYCESCQFRTWDRLLRFFLASRGKIKIAIFGKIPVLLDGECLYVFLCA</sequence>
<proteinExistence type="predicted"/>
<dbReference type="AlphaFoldDB" id="A0A151X4K4"/>
<dbReference type="Proteomes" id="UP000075809">
    <property type="component" value="Unassembled WGS sequence"/>
</dbReference>
<protein>
    <submittedName>
        <fullName evidence="1">Uncharacterized protein</fullName>
    </submittedName>
</protein>
<dbReference type="EMBL" id="KQ982548">
    <property type="protein sequence ID" value="KYQ55317.1"/>
    <property type="molecule type" value="Genomic_DNA"/>
</dbReference>
<evidence type="ECO:0000313" key="1">
    <source>
        <dbReference type="EMBL" id="KYQ55317.1"/>
    </source>
</evidence>
<feature type="non-terminal residue" evidence="1">
    <location>
        <position position="1"/>
    </location>
</feature>
<name>A0A151X4K4_9HYME</name>
<evidence type="ECO:0000313" key="2">
    <source>
        <dbReference type="Proteomes" id="UP000075809"/>
    </source>
</evidence>